<evidence type="ECO:0000256" key="1">
    <source>
        <dbReference type="SAM" id="MobiDB-lite"/>
    </source>
</evidence>
<evidence type="ECO:0000313" key="3">
    <source>
        <dbReference type="Proteomes" id="UP001190700"/>
    </source>
</evidence>
<feature type="region of interest" description="Disordered" evidence="1">
    <location>
        <begin position="66"/>
        <end position="122"/>
    </location>
</feature>
<keyword evidence="3" id="KW-1185">Reference proteome</keyword>
<name>A0AAE0C282_9CHLO</name>
<organism evidence="2 3">
    <name type="scientific">Cymbomonas tetramitiformis</name>
    <dbReference type="NCBI Taxonomy" id="36881"/>
    <lineage>
        <taxon>Eukaryota</taxon>
        <taxon>Viridiplantae</taxon>
        <taxon>Chlorophyta</taxon>
        <taxon>Pyramimonadophyceae</taxon>
        <taxon>Pyramimonadales</taxon>
        <taxon>Pyramimonadaceae</taxon>
        <taxon>Cymbomonas</taxon>
    </lineage>
</organism>
<accession>A0AAE0C282</accession>
<comment type="caution">
    <text evidence="2">The sequence shown here is derived from an EMBL/GenBank/DDBJ whole genome shotgun (WGS) entry which is preliminary data.</text>
</comment>
<dbReference type="EMBL" id="LGRX02030095">
    <property type="protein sequence ID" value="KAK3246120.1"/>
    <property type="molecule type" value="Genomic_DNA"/>
</dbReference>
<dbReference type="AlphaFoldDB" id="A0AAE0C282"/>
<sequence>MSFAAYETLKQPLCKNVNNEKKEAREESTRSTAVRDYARTYLSNIEDDGKCHAPLYKIYAKRFSAEGVKDGEDEKDEEDESEEDETDEEDESEEDETDEEDGSEEDEAGTGTDLDLEKEEETRLDGVKDVVLVNKYQCLSDDTTKKVPDGTFNVPFNVYSLGAELRNLFSLDTVDAGMELFLKNEKLVPGGWECDEKPIIRKKNARRKSKRNQALARSQRIHIHSIVKSFATSTLRDAALKSTLVVVPYETSERDVRFEPVFYYVGNIVGRTDTHTEVYFHRHANIFAENDESVQTVCAYPKHLEEFWGNEVNGFKPLHHNTYA</sequence>
<reference evidence="2 3" key="1">
    <citation type="journal article" date="2015" name="Genome Biol. Evol.">
        <title>Comparative Genomics of a Bacterivorous Green Alga Reveals Evolutionary Causalities and Consequences of Phago-Mixotrophic Mode of Nutrition.</title>
        <authorList>
            <person name="Burns J.A."/>
            <person name="Paasch A."/>
            <person name="Narechania A."/>
            <person name="Kim E."/>
        </authorList>
    </citation>
    <scope>NUCLEOTIDE SEQUENCE [LARGE SCALE GENOMIC DNA]</scope>
    <source>
        <strain evidence="2 3">PLY_AMNH</strain>
    </source>
</reference>
<dbReference type="Proteomes" id="UP001190700">
    <property type="component" value="Unassembled WGS sequence"/>
</dbReference>
<evidence type="ECO:0000313" key="2">
    <source>
        <dbReference type="EMBL" id="KAK3246120.1"/>
    </source>
</evidence>
<feature type="compositionally biased region" description="Acidic residues" evidence="1">
    <location>
        <begin position="73"/>
        <end position="119"/>
    </location>
</feature>
<gene>
    <name evidence="2" type="ORF">CYMTET_44341</name>
</gene>
<proteinExistence type="predicted"/>
<protein>
    <submittedName>
        <fullName evidence="2">Uncharacterized protein</fullName>
    </submittedName>
</protein>